<dbReference type="HOGENOM" id="CLU_2561324_0_0_1"/>
<evidence type="ECO:0000313" key="2">
    <source>
        <dbReference type="Proteomes" id="UP000017836"/>
    </source>
</evidence>
<name>W1PGC6_AMBTC</name>
<dbReference type="EMBL" id="KI393866">
    <property type="protein sequence ID" value="ERN06744.1"/>
    <property type="molecule type" value="Genomic_DNA"/>
</dbReference>
<gene>
    <name evidence="1" type="ORF">AMTR_s00005p00083890</name>
</gene>
<dbReference type="AlphaFoldDB" id="W1PGC6"/>
<proteinExistence type="predicted"/>
<dbReference type="Proteomes" id="UP000017836">
    <property type="component" value="Unassembled WGS sequence"/>
</dbReference>
<reference evidence="2" key="1">
    <citation type="journal article" date="2013" name="Science">
        <title>The Amborella genome and the evolution of flowering plants.</title>
        <authorList>
            <consortium name="Amborella Genome Project"/>
        </authorList>
    </citation>
    <scope>NUCLEOTIDE SEQUENCE [LARGE SCALE GENOMIC DNA]</scope>
</reference>
<sequence>MAISRLALRFKIGLGPNMAHSKPSPLLWLTMDLGQGLFNPVDPIGNIAKLEPWLAKPKHGLSSAQSTANTTMKTHGWYQCNI</sequence>
<protein>
    <submittedName>
        <fullName evidence="1">Uncharacterized protein</fullName>
    </submittedName>
</protein>
<dbReference type="Gramene" id="ERN06744">
    <property type="protein sequence ID" value="ERN06744"/>
    <property type="gene ID" value="AMTR_s00005p00083890"/>
</dbReference>
<accession>W1PGC6</accession>
<evidence type="ECO:0000313" key="1">
    <source>
        <dbReference type="EMBL" id="ERN06744.1"/>
    </source>
</evidence>
<organism evidence="1 2">
    <name type="scientific">Amborella trichopoda</name>
    <dbReference type="NCBI Taxonomy" id="13333"/>
    <lineage>
        <taxon>Eukaryota</taxon>
        <taxon>Viridiplantae</taxon>
        <taxon>Streptophyta</taxon>
        <taxon>Embryophyta</taxon>
        <taxon>Tracheophyta</taxon>
        <taxon>Spermatophyta</taxon>
        <taxon>Magnoliopsida</taxon>
        <taxon>Amborellales</taxon>
        <taxon>Amborellaceae</taxon>
        <taxon>Amborella</taxon>
    </lineage>
</organism>
<keyword evidence="2" id="KW-1185">Reference proteome</keyword>